<proteinExistence type="predicted"/>
<evidence type="ECO:0000313" key="1">
    <source>
        <dbReference type="EMBL" id="ERI85543.1"/>
    </source>
</evidence>
<accession>U2CN97</accession>
<gene>
    <name evidence="1" type="ORF">HMPREF1981_01615</name>
</gene>
<dbReference type="HOGENOM" id="CLU_3212644_0_0_10"/>
<sequence length="44" mass="5218">MELLFGEAKVIFLENGGSLGRSEAPLWRKRKFLFWKMELLFEEA</sequence>
<dbReference type="Proteomes" id="UP000016496">
    <property type="component" value="Unassembled WGS sequence"/>
</dbReference>
<dbReference type="AlphaFoldDB" id="U2CN97"/>
<reference evidence="1 2" key="1">
    <citation type="submission" date="2013-08" db="EMBL/GenBank/DDBJ databases">
        <authorList>
            <person name="Weinstock G."/>
            <person name="Sodergren E."/>
            <person name="Wylie T."/>
            <person name="Fulton L."/>
            <person name="Fulton R."/>
            <person name="Fronick C."/>
            <person name="O'Laughlin M."/>
            <person name="Godfrey J."/>
            <person name="Miner T."/>
            <person name="Herter B."/>
            <person name="Appelbaum E."/>
            <person name="Cordes M."/>
            <person name="Lek S."/>
            <person name="Wollam A."/>
            <person name="Pepin K.H."/>
            <person name="Palsikar V.B."/>
            <person name="Mitreva M."/>
            <person name="Wilson R.K."/>
        </authorList>
    </citation>
    <scope>NUCLEOTIDE SEQUENCE [LARGE SCALE GENOMIC DNA]</scope>
    <source>
        <strain evidence="1 2">F0041</strain>
    </source>
</reference>
<evidence type="ECO:0000313" key="2">
    <source>
        <dbReference type="Proteomes" id="UP000016496"/>
    </source>
</evidence>
<comment type="caution">
    <text evidence="1">The sequence shown here is derived from an EMBL/GenBank/DDBJ whole genome shotgun (WGS) entry which is preliminary data.</text>
</comment>
<organism evidence="1 2">
    <name type="scientific">Bacteroides pyogenes F0041</name>
    <dbReference type="NCBI Taxonomy" id="1321819"/>
    <lineage>
        <taxon>Bacteria</taxon>
        <taxon>Pseudomonadati</taxon>
        <taxon>Bacteroidota</taxon>
        <taxon>Bacteroidia</taxon>
        <taxon>Bacteroidales</taxon>
        <taxon>Bacteroidaceae</taxon>
        <taxon>Bacteroides</taxon>
    </lineage>
</organism>
<protein>
    <submittedName>
        <fullName evidence="1">Uncharacterized protein</fullName>
    </submittedName>
</protein>
<name>U2CN97_9BACE</name>
<dbReference type="EMBL" id="AWSV01000088">
    <property type="protein sequence ID" value="ERI85543.1"/>
    <property type="molecule type" value="Genomic_DNA"/>
</dbReference>